<gene>
    <name evidence="1" type="ORF">DW833_06075</name>
</gene>
<name>A0A414B657_9FIRM</name>
<dbReference type="EMBL" id="QSID01000006">
    <property type="protein sequence ID" value="RHC65762.1"/>
    <property type="molecule type" value="Genomic_DNA"/>
</dbReference>
<protein>
    <submittedName>
        <fullName evidence="1">Uncharacterized protein</fullName>
    </submittedName>
</protein>
<proteinExistence type="predicted"/>
<organism evidence="1 2">
    <name type="scientific">Anaerobutyricum hallii</name>
    <dbReference type="NCBI Taxonomy" id="39488"/>
    <lineage>
        <taxon>Bacteria</taxon>
        <taxon>Bacillati</taxon>
        <taxon>Bacillota</taxon>
        <taxon>Clostridia</taxon>
        <taxon>Lachnospirales</taxon>
        <taxon>Lachnospiraceae</taxon>
        <taxon>Anaerobutyricum</taxon>
    </lineage>
</organism>
<reference evidence="1 2" key="1">
    <citation type="submission" date="2018-08" db="EMBL/GenBank/DDBJ databases">
        <title>A genome reference for cultivated species of the human gut microbiota.</title>
        <authorList>
            <person name="Zou Y."/>
            <person name="Xue W."/>
            <person name="Luo G."/>
        </authorList>
    </citation>
    <scope>NUCLEOTIDE SEQUENCE [LARGE SCALE GENOMIC DNA]</scope>
    <source>
        <strain evidence="1 2">AM34-3LB</strain>
    </source>
</reference>
<comment type="caution">
    <text evidence="1">The sequence shown here is derived from an EMBL/GenBank/DDBJ whole genome shotgun (WGS) entry which is preliminary data.</text>
</comment>
<accession>A0A414B657</accession>
<keyword evidence="2" id="KW-1185">Reference proteome</keyword>
<dbReference type="Proteomes" id="UP000284621">
    <property type="component" value="Unassembled WGS sequence"/>
</dbReference>
<evidence type="ECO:0000313" key="2">
    <source>
        <dbReference type="Proteomes" id="UP000284621"/>
    </source>
</evidence>
<evidence type="ECO:0000313" key="1">
    <source>
        <dbReference type="EMBL" id="RHC65762.1"/>
    </source>
</evidence>
<dbReference type="AlphaFoldDB" id="A0A414B657"/>
<sequence length="74" mass="8459">MLRKSGFVQKSVGFIQINISRTKKSLYNLNMAGDIFTLSLNVYIYNEEKTGRIVLPNEIVMRQYTGGIYVKGHT</sequence>